<keyword evidence="2" id="KW-1185">Reference proteome</keyword>
<proteinExistence type="predicted"/>
<dbReference type="InterPro" id="IPR027897">
    <property type="entry name" value="DUF4559"/>
</dbReference>
<evidence type="ECO:0000313" key="1">
    <source>
        <dbReference type="Ensembl" id="ENSGAGP00000004118.1"/>
    </source>
</evidence>
<dbReference type="PANTHER" id="PTHR35083:SF1">
    <property type="entry name" value="RGD1565685 PROTEIN"/>
    <property type="match status" value="1"/>
</dbReference>
<sequence>MALAELAARLNCAEYKNWVKAGHCLLLLRDALQRFAGEQLRAFHRQLLARLPPPGRLCRSRCLPRGRQFQSSCSLCTEWKKEILNHHTNRNGEVHWGNCKPWLWPSNSWELAKAYMPRGQMDISGPEKCDAAALLNLLNFCDHFSGIDQKKVKEVIKCRNELMHSSEMKVSSLWLEEFGKKIQNLLKELQNVPEVMTASTRIEKLLSSDWTVYIPGEEDQPDGLEGETEVCMSGSQISEIEMELIKERLKEIYLLVEEQEMLSEENLNRIQMTKKFLKDSGDLQISLQADMQRLEGLEKEGYNQRSVKETMKEYPDQEEDEGKFTHLGNVLFLSLKLSWMLQAKICKGV</sequence>
<reference evidence="2" key="1">
    <citation type="journal article" date="2017" name="PLoS ONE">
        <title>The Agassiz's desert tortoise genome provides a resource for the conservation of a threatened species.</title>
        <authorList>
            <person name="Tollis M."/>
            <person name="DeNardo D.F."/>
            <person name="Cornelius J.A."/>
            <person name="Dolby G.A."/>
            <person name="Edwards T."/>
            <person name="Henen B.T."/>
            <person name="Karl A.E."/>
            <person name="Murphy R.W."/>
            <person name="Kusumi K."/>
        </authorList>
    </citation>
    <scope>NUCLEOTIDE SEQUENCE [LARGE SCALE GENOMIC DNA]</scope>
</reference>
<dbReference type="STRING" id="38772.ENSGAGP00000004118"/>
<dbReference type="PANTHER" id="PTHR35083">
    <property type="entry name" value="RGD1565685 PROTEIN"/>
    <property type="match status" value="1"/>
</dbReference>
<reference evidence="1" key="2">
    <citation type="submission" date="2025-08" db="UniProtKB">
        <authorList>
            <consortium name="Ensembl"/>
        </authorList>
    </citation>
    <scope>IDENTIFICATION</scope>
</reference>
<protein>
    <submittedName>
        <fullName evidence="1">Uncharacterized protein</fullName>
    </submittedName>
</protein>
<organism evidence="1 2">
    <name type="scientific">Gopherus agassizii</name>
    <name type="common">Agassiz's desert tortoise</name>
    <dbReference type="NCBI Taxonomy" id="38772"/>
    <lineage>
        <taxon>Eukaryota</taxon>
        <taxon>Metazoa</taxon>
        <taxon>Chordata</taxon>
        <taxon>Craniata</taxon>
        <taxon>Vertebrata</taxon>
        <taxon>Euteleostomi</taxon>
        <taxon>Archelosauria</taxon>
        <taxon>Testudinata</taxon>
        <taxon>Testudines</taxon>
        <taxon>Cryptodira</taxon>
        <taxon>Durocryptodira</taxon>
        <taxon>Testudinoidea</taxon>
        <taxon>Testudinidae</taxon>
        <taxon>Gopherus</taxon>
    </lineage>
</organism>
<dbReference type="AlphaFoldDB" id="A0A452GQC1"/>
<dbReference type="Pfam" id="PF15112">
    <property type="entry name" value="DUF4559"/>
    <property type="match status" value="1"/>
</dbReference>
<dbReference type="Proteomes" id="UP000291020">
    <property type="component" value="Unassembled WGS sequence"/>
</dbReference>
<dbReference type="Ensembl" id="ENSGAGT00000004811.1">
    <property type="protein sequence ID" value="ENSGAGP00000004118.1"/>
    <property type="gene ID" value="ENSGAGG00000003355.1"/>
</dbReference>
<reference evidence="1" key="3">
    <citation type="submission" date="2025-09" db="UniProtKB">
        <authorList>
            <consortium name="Ensembl"/>
        </authorList>
    </citation>
    <scope>IDENTIFICATION</scope>
</reference>
<accession>A0A452GQC1</accession>
<name>A0A452GQC1_9SAUR</name>
<evidence type="ECO:0000313" key="2">
    <source>
        <dbReference type="Proteomes" id="UP000291020"/>
    </source>
</evidence>